<evidence type="ECO:0000313" key="6">
    <source>
        <dbReference type="Proteomes" id="UP000268908"/>
    </source>
</evidence>
<dbReference type="InterPro" id="IPR020449">
    <property type="entry name" value="Tscrpt_reg_AraC-type_HTH"/>
</dbReference>
<evidence type="ECO:0000256" key="3">
    <source>
        <dbReference type="ARBA" id="ARBA00023163"/>
    </source>
</evidence>
<dbReference type="PANTHER" id="PTHR11019">
    <property type="entry name" value="HTH-TYPE TRANSCRIPTIONAL REGULATOR NIMR"/>
    <property type="match status" value="1"/>
</dbReference>
<accession>A0A497XE45</accession>
<proteinExistence type="predicted"/>
<dbReference type="SMART" id="SM00342">
    <property type="entry name" value="HTH_ARAC"/>
    <property type="match status" value="1"/>
</dbReference>
<evidence type="ECO:0000259" key="4">
    <source>
        <dbReference type="PROSITE" id="PS01124"/>
    </source>
</evidence>
<dbReference type="Gene3D" id="1.10.10.60">
    <property type="entry name" value="Homeodomain-like"/>
    <property type="match status" value="1"/>
</dbReference>
<dbReference type="GO" id="GO:0043565">
    <property type="term" value="F:sequence-specific DNA binding"/>
    <property type="evidence" value="ECO:0007669"/>
    <property type="project" value="InterPro"/>
</dbReference>
<dbReference type="AlphaFoldDB" id="A0A497XE45"/>
<dbReference type="PRINTS" id="PR00032">
    <property type="entry name" value="HTHARAC"/>
</dbReference>
<dbReference type="InterPro" id="IPR047264">
    <property type="entry name" value="Cupin_HpaA-like_N"/>
</dbReference>
<gene>
    <name evidence="5" type="ORF">DFR35_1908</name>
</gene>
<sequence length="299" mass="33310">MTRPQRPRPPEVPIFTLYGEQGAISDLEFVHIEEIAARSQRYGWEIDSHAHRGLFQMLCLFGGGATVHLDDATFDMRPPAALVIPPTVVHAFRFLPGTQGCVLTLADALLSGADAPQRALFEPLMSGPHLVDLGRKDGVAQRVAALLEQIFDEFRFPRGGRDQMFDWLVRAVLLLVARQLSAAPLSGSTPGRADLFARFRGLVEAHFAEHWPVPRYAAVLNVTESRLNRLCHALAGKSAFDVVQDRLLLEARRKLYYIAAPVSQLAYELGFADPAYFCRFFKKRTGVAPSTFRRQRGEG</sequence>
<dbReference type="InterPro" id="IPR011051">
    <property type="entry name" value="RmlC_Cupin_sf"/>
</dbReference>
<dbReference type="EMBL" id="RCCI01000005">
    <property type="protein sequence ID" value="RLJ65251.1"/>
    <property type="molecule type" value="Genomic_DNA"/>
</dbReference>
<dbReference type="InterPro" id="IPR018060">
    <property type="entry name" value="HTH_AraC"/>
</dbReference>
<dbReference type="PANTHER" id="PTHR11019:SF159">
    <property type="entry name" value="TRANSCRIPTIONAL REGULATOR-RELATED"/>
    <property type="match status" value="1"/>
</dbReference>
<dbReference type="Proteomes" id="UP000268908">
    <property type="component" value="Unassembled WGS sequence"/>
</dbReference>
<dbReference type="InterPro" id="IPR014710">
    <property type="entry name" value="RmlC-like_jellyroll"/>
</dbReference>
<keyword evidence="2" id="KW-0238">DNA-binding</keyword>
<protein>
    <submittedName>
        <fullName evidence="5">AraC family transcriptional regulator</fullName>
    </submittedName>
</protein>
<comment type="caution">
    <text evidence="5">The sequence shown here is derived from an EMBL/GenBank/DDBJ whole genome shotgun (WGS) entry which is preliminary data.</text>
</comment>
<dbReference type="OrthoDB" id="9178898at2"/>
<dbReference type="RefSeq" id="WP_121241955.1">
    <property type="nucleotide sequence ID" value="NZ_BHVV01000008.1"/>
</dbReference>
<dbReference type="Gene3D" id="2.60.120.10">
    <property type="entry name" value="Jelly Rolls"/>
    <property type="match status" value="1"/>
</dbReference>
<evidence type="ECO:0000256" key="2">
    <source>
        <dbReference type="ARBA" id="ARBA00023125"/>
    </source>
</evidence>
<keyword evidence="6" id="KW-1185">Reference proteome</keyword>
<evidence type="ECO:0000313" key="5">
    <source>
        <dbReference type="EMBL" id="RLJ65251.1"/>
    </source>
</evidence>
<dbReference type="Pfam" id="PF12833">
    <property type="entry name" value="HTH_18"/>
    <property type="match status" value="1"/>
</dbReference>
<dbReference type="SUPFAM" id="SSF46689">
    <property type="entry name" value="Homeodomain-like"/>
    <property type="match status" value="1"/>
</dbReference>
<dbReference type="SUPFAM" id="SSF51182">
    <property type="entry name" value="RmlC-like cupins"/>
    <property type="match status" value="1"/>
</dbReference>
<dbReference type="InterPro" id="IPR009057">
    <property type="entry name" value="Homeodomain-like_sf"/>
</dbReference>
<reference evidence="5 6" key="1">
    <citation type="submission" date="2018-10" db="EMBL/GenBank/DDBJ databases">
        <title>Genomic Encyclopedia of Type Strains, Phase IV (KMG-IV): sequencing the most valuable type-strain genomes for metagenomic binning, comparative biology and taxonomic classification.</title>
        <authorList>
            <person name="Goeker M."/>
        </authorList>
    </citation>
    <scope>NUCLEOTIDE SEQUENCE [LARGE SCALE GENOMIC DNA]</scope>
    <source>
        <strain evidence="5 6">DSM 26916</strain>
    </source>
</reference>
<keyword evidence="3" id="KW-0804">Transcription</keyword>
<name>A0A497XE45_9PROT</name>
<dbReference type="PROSITE" id="PS01124">
    <property type="entry name" value="HTH_ARAC_FAMILY_2"/>
    <property type="match status" value="1"/>
</dbReference>
<keyword evidence="1" id="KW-0805">Transcription regulation</keyword>
<organism evidence="5 6">
    <name type="scientific">Sulfurisoma sediminicola</name>
    <dbReference type="NCBI Taxonomy" id="1381557"/>
    <lineage>
        <taxon>Bacteria</taxon>
        <taxon>Pseudomonadati</taxon>
        <taxon>Pseudomonadota</taxon>
        <taxon>Betaproteobacteria</taxon>
        <taxon>Nitrosomonadales</taxon>
        <taxon>Sterolibacteriaceae</taxon>
        <taxon>Sulfurisoma</taxon>
    </lineage>
</organism>
<dbReference type="GO" id="GO:0003700">
    <property type="term" value="F:DNA-binding transcription factor activity"/>
    <property type="evidence" value="ECO:0007669"/>
    <property type="project" value="InterPro"/>
</dbReference>
<dbReference type="CDD" id="cd06999">
    <property type="entry name" value="cupin_HpaA-like_N"/>
    <property type="match status" value="1"/>
</dbReference>
<evidence type="ECO:0000256" key="1">
    <source>
        <dbReference type="ARBA" id="ARBA00023015"/>
    </source>
</evidence>
<feature type="domain" description="HTH araC/xylS-type" evidence="4">
    <location>
        <begin position="197"/>
        <end position="295"/>
    </location>
</feature>